<comment type="caution">
    <text evidence="2">The sequence shown here is derived from an EMBL/GenBank/DDBJ whole genome shotgun (WGS) entry which is preliminary data.</text>
</comment>
<reference evidence="3" key="1">
    <citation type="journal article" date="2019" name="Int. J. Syst. Evol. Microbiol.">
        <title>The Global Catalogue of Microorganisms (GCM) 10K type strain sequencing project: providing services to taxonomists for standard genome sequencing and annotation.</title>
        <authorList>
            <consortium name="The Broad Institute Genomics Platform"/>
            <consortium name="The Broad Institute Genome Sequencing Center for Infectious Disease"/>
            <person name="Wu L."/>
            <person name="Ma J."/>
        </authorList>
    </citation>
    <scope>NUCLEOTIDE SEQUENCE [LARGE SCALE GENOMIC DNA]</scope>
    <source>
        <strain evidence="3">KCTC 19466</strain>
    </source>
</reference>
<proteinExistence type="predicted"/>
<dbReference type="Proteomes" id="UP000642819">
    <property type="component" value="Unassembled WGS sequence"/>
</dbReference>
<evidence type="ECO:0000313" key="2">
    <source>
        <dbReference type="EMBL" id="GHD05430.1"/>
    </source>
</evidence>
<evidence type="ECO:0000313" key="3">
    <source>
        <dbReference type="Proteomes" id="UP000642819"/>
    </source>
</evidence>
<name>A0ABQ3GH97_9MICC</name>
<accession>A0ABQ3GH97</accession>
<feature type="region of interest" description="Disordered" evidence="1">
    <location>
        <begin position="19"/>
        <end position="40"/>
    </location>
</feature>
<dbReference type="EMBL" id="BMXK01000005">
    <property type="protein sequence ID" value="GHD05430.1"/>
    <property type="molecule type" value="Genomic_DNA"/>
</dbReference>
<dbReference type="PROSITE" id="PS51257">
    <property type="entry name" value="PROKAR_LIPOPROTEIN"/>
    <property type="match status" value="1"/>
</dbReference>
<protein>
    <recommendedName>
        <fullName evidence="4">Secreted protein</fullName>
    </recommendedName>
</protein>
<evidence type="ECO:0000256" key="1">
    <source>
        <dbReference type="SAM" id="MobiDB-lite"/>
    </source>
</evidence>
<sequence>MRGLAAVAAAGSLAACGSGGGMPGDEPTSGGPASGSADGPVLRATEVRGAGVRLVTLEPLPGTSIGIDEMGRYGQLSYDGGTECWLLDPATEEANGVYGVGWTAGAEPQADGRTAVVVPSPADGGGDSVADGDDVVFSAAIHPPEDVEGFPAECVGTAGAVMWIGDMRRDGG</sequence>
<gene>
    <name evidence="2" type="ORF">GCM10008096_14320</name>
</gene>
<evidence type="ECO:0008006" key="4">
    <source>
        <dbReference type="Google" id="ProtNLM"/>
    </source>
</evidence>
<keyword evidence="3" id="KW-1185">Reference proteome</keyword>
<organism evidence="2 3">
    <name type="scientific">Zhihengliuella salsuginis</name>
    <dbReference type="NCBI Taxonomy" id="578222"/>
    <lineage>
        <taxon>Bacteria</taxon>
        <taxon>Bacillati</taxon>
        <taxon>Actinomycetota</taxon>
        <taxon>Actinomycetes</taxon>
        <taxon>Micrococcales</taxon>
        <taxon>Micrococcaceae</taxon>
        <taxon>Zhihengliuella</taxon>
    </lineage>
</organism>
<feature type="compositionally biased region" description="Low complexity" evidence="1">
    <location>
        <begin position="29"/>
        <end position="40"/>
    </location>
</feature>